<dbReference type="AlphaFoldDB" id="A0AAV3PII3"/>
<evidence type="ECO:0000313" key="1">
    <source>
        <dbReference type="EMBL" id="GAA0151549.1"/>
    </source>
</evidence>
<protein>
    <submittedName>
        <fullName evidence="1">Uncharacterized protein</fullName>
    </submittedName>
</protein>
<dbReference type="Proteomes" id="UP001454036">
    <property type="component" value="Unassembled WGS sequence"/>
</dbReference>
<keyword evidence="2" id="KW-1185">Reference proteome</keyword>
<organism evidence="1 2">
    <name type="scientific">Lithospermum erythrorhizon</name>
    <name type="common">Purple gromwell</name>
    <name type="synonym">Lithospermum officinale var. erythrorhizon</name>
    <dbReference type="NCBI Taxonomy" id="34254"/>
    <lineage>
        <taxon>Eukaryota</taxon>
        <taxon>Viridiplantae</taxon>
        <taxon>Streptophyta</taxon>
        <taxon>Embryophyta</taxon>
        <taxon>Tracheophyta</taxon>
        <taxon>Spermatophyta</taxon>
        <taxon>Magnoliopsida</taxon>
        <taxon>eudicotyledons</taxon>
        <taxon>Gunneridae</taxon>
        <taxon>Pentapetalae</taxon>
        <taxon>asterids</taxon>
        <taxon>lamiids</taxon>
        <taxon>Boraginales</taxon>
        <taxon>Boraginaceae</taxon>
        <taxon>Boraginoideae</taxon>
        <taxon>Lithospermeae</taxon>
        <taxon>Lithospermum</taxon>
    </lineage>
</organism>
<evidence type="ECO:0000313" key="2">
    <source>
        <dbReference type="Proteomes" id="UP001454036"/>
    </source>
</evidence>
<comment type="caution">
    <text evidence="1">The sequence shown here is derived from an EMBL/GenBank/DDBJ whole genome shotgun (WGS) entry which is preliminary data.</text>
</comment>
<name>A0AAV3PII3_LITER</name>
<sequence>MLQLARELRRLEELQIAGSVEDAGAAEDLVRGEEFAGEEEVSSDLWEKLAWGCSRSVSELLRTSSEVRSLPEFRRRRRLPELL</sequence>
<dbReference type="EMBL" id="BAABME010001806">
    <property type="protein sequence ID" value="GAA0151549.1"/>
    <property type="molecule type" value="Genomic_DNA"/>
</dbReference>
<gene>
    <name evidence="1" type="ORF">LIER_10248</name>
</gene>
<reference evidence="1 2" key="1">
    <citation type="submission" date="2024-01" db="EMBL/GenBank/DDBJ databases">
        <title>The complete chloroplast genome sequence of Lithospermum erythrorhizon: insights into the phylogenetic relationship among Boraginaceae species and the maternal lineages of purple gromwells.</title>
        <authorList>
            <person name="Okada T."/>
            <person name="Watanabe K."/>
        </authorList>
    </citation>
    <scope>NUCLEOTIDE SEQUENCE [LARGE SCALE GENOMIC DNA]</scope>
</reference>
<proteinExistence type="predicted"/>
<accession>A0AAV3PII3</accession>